<organism evidence="2 3">
    <name type="scientific">Spodoptera exigua</name>
    <name type="common">Beet armyworm</name>
    <name type="synonym">Noctua fulgens</name>
    <dbReference type="NCBI Taxonomy" id="7107"/>
    <lineage>
        <taxon>Eukaryota</taxon>
        <taxon>Metazoa</taxon>
        <taxon>Ecdysozoa</taxon>
        <taxon>Arthropoda</taxon>
        <taxon>Hexapoda</taxon>
        <taxon>Insecta</taxon>
        <taxon>Pterygota</taxon>
        <taxon>Neoptera</taxon>
        <taxon>Endopterygota</taxon>
        <taxon>Lepidoptera</taxon>
        <taxon>Glossata</taxon>
        <taxon>Ditrysia</taxon>
        <taxon>Noctuoidea</taxon>
        <taxon>Noctuidae</taxon>
        <taxon>Amphipyrinae</taxon>
        <taxon>Spodoptera</taxon>
    </lineage>
</organism>
<evidence type="ECO:0008006" key="4">
    <source>
        <dbReference type="Google" id="ProtNLM"/>
    </source>
</evidence>
<comment type="caution">
    <text evidence="2">The sequence shown here is derived from an EMBL/GenBank/DDBJ whole genome shotgun (WGS) entry which is preliminary data.</text>
</comment>
<evidence type="ECO:0000313" key="3">
    <source>
        <dbReference type="Proteomes" id="UP000814243"/>
    </source>
</evidence>
<feature type="transmembrane region" description="Helical" evidence="1">
    <location>
        <begin position="159"/>
        <end position="181"/>
    </location>
</feature>
<proteinExistence type="predicted"/>
<evidence type="ECO:0000256" key="1">
    <source>
        <dbReference type="SAM" id="Phobius"/>
    </source>
</evidence>
<accession>A0A922M1J7</accession>
<keyword evidence="1" id="KW-0472">Membrane</keyword>
<sequence>MYLITVDMVLHLTNVARIIMFEILWRQMADLRRNFEHDLSIARRFEHGEEIMMEKIKKCLNDYTKLLDVLNEKSGVTKFWAYKLILTETLMNTVVLLAPAALAEMITNEIDVLRLFVIKQLLVCKGETNRDEILNALVYLEQHPFKYTVWRLFTVDGNLILSVVNLFTTYILAMVQFAHIFD</sequence>
<protein>
    <recommendedName>
        <fullName evidence="4">Gustatory receptor</fullName>
    </recommendedName>
</protein>
<reference evidence="2" key="1">
    <citation type="journal article" date="2021" name="G3 (Bethesda)">
        <title>Genome and transcriptome analysis of the beet armyworm Spodoptera exigua reveals targets for pest control. .</title>
        <authorList>
            <person name="Simon S."/>
            <person name="Breeschoten T."/>
            <person name="Jansen H.J."/>
            <person name="Dirks R.P."/>
            <person name="Schranz M.E."/>
            <person name="Ros V.I.D."/>
        </authorList>
    </citation>
    <scope>NUCLEOTIDE SEQUENCE</scope>
    <source>
        <strain evidence="2">TB_SE_WUR_2020</strain>
    </source>
</reference>
<keyword evidence="1" id="KW-0812">Transmembrane</keyword>
<gene>
    <name evidence="2" type="ORF">HF086_007854</name>
</gene>
<dbReference type="EMBL" id="JACEFF010000902">
    <property type="protein sequence ID" value="KAH9628649.1"/>
    <property type="molecule type" value="Genomic_DNA"/>
</dbReference>
<name>A0A922M1J7_SPOEX</name>
<dbReference type="AlphaFoldDB" id="A0A922M1J7"/>
<keyword evidence="1" id="KW-1133">Transmembrane helix</keyword>
<evidence type="ECO:0000313" key="2">
    <source>
        <dbReference type="EMBL" id="KAH9628649.1"/>
    </source>
</evidence>
<dbReference type="Proteomes" id="UP000814243">
    <property type="component" value="Unassembled WGS sequence"/>
</dbReference>